<name>D7FVY9_ECTSI</name>
<evidence type="ECO:0000313" key="1">
    <source>
        <dbReference type="EMBL" id="CBJ25509.1"/>
    </source>
</evidence>
<organism evidence="1 2">
    <name type="scientific">Ectocarpus siliculosus</name>
    <name type="common">Brown alga</name>
    <name type="synonym">Conferva siliculosa</name>
    <dbReference type="NCBI Taxonomy" id="2880"/>
    <lineage>
        <taxon>Eukaryota</taxon>
        <taxon>Sar</taxon>
        <taxon>Stramenopiles</taxon>
        <taxon>Ochrophyta</taxon>
        <taxon>PX clade</taxon>
        <taxon>Phaeophyceae</taxon>
        <taxon>Ectocarpales</taxon>
        <taxon>Ectocarpaceae</taxon>
        <taxon>Ectocarpus</taxon>
    </lineage>
</organism>
<reference evidence="1 2" key="1">
    <citation type="journal article" date="2010" name="Nature">
        <title>The Ectocarpus genome and the independent evolution of multicellularity in brown algae.</title>
        <authorList>
            <person name="Cock J.M."/>
            <person name="Sterck L."/>
            <person name="Rouze P."/>
            <person name="Scornet D."/>
            <person name="Allen A.E."/>
            <person name="Amoutzias G."/>
            <person name="Anthouard V."/>
            <person name="Artiguenave F."/>
            <person name="Aury J.M."/>
            <person name="Badger J.H."/>
            <person name="Beszteri B."/>
            <person name="Billiau K."/>
            <person name="Bonnet E."/>
            <person name="Bothwell J.H."/>
            <person name="Bowler C."/>
            <person name="Boyen C."/>
            <person name="Brownlee C."/>
            <person name="Carrano C.J."/>
            <person name="Charrier B."/>
            <person name="Cho G.Y."/>
            <person name="Coelho S.M."/>
            <person name="Collen J."/>
            <person name="Corre E."/>
            <person name="Da Silva C."/>
            <person name="Delage L."/>
            <person name="Delaroque N."/>
            <person name="Dittami S.M."/>
            <person name="Doulbeau S."/>
            <person name="Elias M."/>
            <person name="Farnham G."/>
            <person name="Gachon C.M."/>
            <person name="Gschloessl B."/>
            <person name="Heesch S."/>
            <person name="Jabbari K."/>
            <person name="Jubin C."/>
            <person name="Kawai H."/>
            <person name="Kimura K."/>
            <person name="Kloareg B."/>
            <person name="Kupper F.C."/>
            <person name="Lang D."/>
            <person name="Le Bail A."/>
            <person name="Leblanc C."/>
            <person name="Lerouge P."/>
            <person name="Lohr M."/>
            <person name="Lopez P.J."/>
            <person name="Martens C."/>
            <person name="Maumus F."/>
            <person name="Michel G."/>
            <person name="Miranda-Saavedra D."/>
            <person name="Morales J."/>
            <person name="Moreau H."/>
            <person name="Motomura T."/>
            <person name="Nagasato C."/>
            <person name="Napoli C.A."/>
            <person name="Nelson D.R."/>
            <person name="Nyvall-Collen P."/>
            <person name="Peters A.F."/>
            <person name="Pommier C."/>
            <person name="Potin P."/>
            <person name="Poulain J."/>
            <person name="Quesneville H."/>
            <person name="Read B."/>
            <person name="Rensing S.A."/>
            <person name="Ritter A."/>
            <person name="Rousvoal S."/>
            <person name="Samanta M."/>
            <person name="Samson G."/>
            <person name="Schroeder D.C."/>
            <person name="Segurens B."/>
            <person name="Strittmatter M."/>
            <person name="Tonon T."/>
            <person name="Tregear J.W."/>
            <person name="Valentin K."/>
            <person name="von Dassow P."/>
            <person name="Yamagishi T."/>
            <person name="Van de Peer Y."/>
            <person name="Wincker P."/>
        </authorList>
    </citation>
    <scope>NUCLEOTIDE SEQUENCE [LARGE SCALE GENOMIC DNA]</scope>
    <source>
        <strain evidence="2">Ec32 / CCAP1310/4</strain>
    </source>
</reference>
<protein>
    <submittedName>
        <fullName evidence="1">Uncharacterized protein</fullName>
    </submittedName>
</protein>
<dbReference type="Proteomes" id="UP000002630">
    <property type="component" value="Linkage Group LG02"/>
</dbReference>
<dbReference type="EMBL" id="FN648486">
    <property type="protein sequence ID" value="CBJ25509.1"/>
    <property type="molecule type" value="Genomic_DNA"/>
</dbReference>
<proteinExistence type="predicted"/>
<gene>
    <name evidence="1" type="ORF">Esi_0003_0117</name>
</gene>
<dbReference type="InParanoid" id="D7FVY9"/>
<evidence type="ECO:0000313" key="2">
    <source>
        <dbReference type="Proteomes" id="UP000002630"/>
    </source>
</evidence>
<dbReference type="EMBL" id="FN649727">
    <property type="protein sequence ID" value="CBJ25509.1"/>
    <property type="molecule type" value="Genomic_DNA"/>
</dbReference>
<keyword evidence="2" id="KW-1185">Reference proteome</keyword>
<accession>D7FVY9</accession>
<sequence length="127" mass="14646">MPTPELQKEVSLAVPGGKNAKLEIHLLKERSFWSKVSIFWTFRLSDVEGDDNAEQMVVALVFDSWTGSIEISENAIVKVDEIQRPIMGGSWITKTDFGRLEIKIVPYWTGYQYELWHEGKEVYTFFA</sequence>
<dbReference type="OrthoDB" id="10337723at2759"/>
<dbReference type="AlphaFoldDB" id="D7FVY9"/>